<dbReference type="InterPro" id="IPR016211">
    <property type="entry name" value="Glu/Phe/Leu/Val/Trp_DH_bac/arc"/>
</dbReference>
<dbReference type="Gene3D" id="3.40.50.720">
    <property type="entry name" value="NAD(P)-binding Rossmann-like Domain"/>
    <property type="match status" value="1"/>
</dbReference>
<dbReference type="SUPFAM" id="SSF53223">
    <property type="entry name" value="Aminoacid dehydrogenase-like, N-terminal domain"/>
    <property type="match status" value="1"/>
</dbReference>
<dbReference type="Proteomes" id="UP000318055">
    <property type="component" value="Chromosome"/>
</dbReference>
<protein>
    <submittedName>
        <fullName evidence="8">Glu/Leu/Phe/Val dehydrogenase</fullName>
    </submittedName>
</protein>
<dbReference type="PIRSF" id="PIRSF000188">
    <property type="entry name" value="Phe_leu_dh"/>
    <property type="match status" value="1"/>
</dbReference>
<comment type="similarity">
    <text evidence="1 6">Belongs to the Glu/Leu/Phe/Val dehydrogenases family.</text>
</comment>
<keyword evidence="3 5" id="KW-0520">NAD</keyword>
<dbReference type="PANTHER" id="PTHR42722:SF1">
    <property type="entry name" value="VALINE DEHYDROGENASE"/>
    <property type="match status" value="1"/>
</dbReference>
<keyword evidence="9" id="KW-1185">Reference proteome</keyword>
<evidence type="ECO:0000256" key="6">
    <source>
        <dbReference type="RuleBase" id="RU004417"/>
    </source>
</evidence>
<dbReference type="PRINTS" id="PR00082">
    <property type="entry name" value="GLFDHDRGNASE"/>
</dbReference>
<evidence type="ECO:0000256" key="1">
    <source>
        <dbReference type="ARBA" id="ARBA00006382"/>
    </source>
</evidence>
<reference evidence="8 9" key="1">
    <citation type="submission" date="2019-07" db="EMBL/GenBank/DDBJ databases">
        <title>Sphingomonas alkalisoli sp. nov., isolated from rhizosphere soil of Suaedae salsa.</title>
        <authorList>
            <person name="Zhang H."/>
            <person name="Xu L."/>
            <person name="Zhang J.-X."/>
            <person name="Sun J.-Q."/>
        </authorList>
    </citation>
    <scope>NUCLEOTIDE SEQUENCE [LARGE SCALE GENOMIC DNA]</scope>
    <source>
        <strain evidence="8 9">XS-10</strain>
    </source>
</reference>
<dbReference type="SMART" id="SM00839">
    <property type="entry name" value="ELFV_dehydrog"/>
    <property type="match status" value="1"/>
</dbReference>
<keyword evidence="2 6" id="KW-0560">Oxidoreductase</keyword>
<dbReference type="GO" id="GO:0000166">
    <property type="term" value="F:nucleotide binding"/>
    <property type="evidence" value="ECO:0007669"/>
    <property type="project" value="UniProtKB-KW"/>
</dbReference>
<evidence type="ECO:0000313" key="8">
    <source>
        <dbReference type="EMBL" id="QDX27933.1"/>
    </source>
</evidence>
<organism evidence="8 9">
    <name type="scientific">Sphingomonas suaedae</name>
    <dbReference type="NCBI Taxonomy" id="2599297"/>
    <lineage>
        <taxon>Bacteria</taxon>
        <taxon>Pseudomonadati</taxon>
        <taxon>Pseudomonadota</taxon>
        <taxon>Alphaproteobacteria</taxon>
        <taxon>Sphingomonadales</taxon>
        <taxon>Sphingomonadaceae</taxon>
        <taxon>Sphingomonas</taxon>
    </lineage>
</organism>
<dbReference type="SUPFAM" id="SSF51735">
    <property type="entry name" value="NAD(P)-binding Rossmann-fold domains"/>
    <property type="match status" value="1"/>
</dbReference>
<dbReference type="Pfam" id="PF00208">
    <property type="entry name" value="ELFV_dehydrog"/>
    <property type="match status" value="1"/>
</dbReference>
<dbReference type="GO" id="GO:0006520">
    <property type="term" value="P:amino acid metabolic process"/>
    <property type="evidence" value="ECO:0007669"/>
    <property type="project" value="InterPro"/>
</dbReference>
<dbReference type="CDD" id="cd01075">
    <property type="entry name" value="NAD_bind_Leu_Phe_Val_DH"/>
    <property type="match status" value="1"/>
</dbReference>
<proteinExistence type="inferred from homology"/>
<sequence length="352" mass="35851">MLDQATPMPPEEVLRLDDPDSGLSGVIVIHSTGLGPAAGGCRFHTYASDAEAVTDAMRLAEGMSYKNALAGLPLGGGKAVIRRPEGAFDRPALFRAFGRAVNSLGGRYVTAEDVGTSVADMVCVADTTRHVAGLPAGQGAAGGDPSPWTALGVFRAMEVAVERQLGATLGDVTVAVQGLGHVGFALCELLHAAGATLIVAEPRAAVAAQAAERFGATILSSDGLFNAHAEVFAPCALGGAIDAESVRRLRAAVVCGAANNQLATPAQGVALAERGILYAPDYVVNAGGIINVAAEHLGWGADEARARVERVGERLAEVLDFAAANRLAPHVAADTLARSIIANSVRQPGLAA</sequence>
<evidence type="ECO:0000256" key="4">
    <source>
        <dbReference type="PIRSR" id="PIRSR000188-1"/>
    </source>
</evidence>
<dbReference type="Gene3D" id="3.40.50.10860">
    <property type="entry name" value="Leucine Dehydrogenase, chain A, domain 1"/>
    <property type="match status" value="1"/>
</dbReference>
<dbReference type="InterPro" id="IPR006095">
    <property type="entry name" value="Glu/Leu/Phe/Val/Trp_DH"/>
</dbReference>
<evidence type="ECO:0000259" key="7">
    <source>
        <dbReference type="SMART" id="SM00839"/>
    </source>
</evidence>
<dbReference type="EMBL" id="CP042239">
    <property type="protein sequence ID" value="QDX27933.1"/>
    <property type="molecule type" value="Genomic_DNA"/>
</dbReference>
<feature type="binding site" evidence="5">
    <location>
        <begin position="178"/>
        <end position="183"/>
    </location>
    <ligand>
        <name>NAD(+)</name>
        <dbReference type="ChEBI" id="CHEBI:57540"/>
    </ligand>
</feature>
<dbReference type="InterPro" id="IPR036291">
    <property type="entry name" value="NAD(P)-bd_dom_sf"/>
</dbReference>
<feature type="active site" description="Proton donor/acceptor" evidence="4">
    <location>
        <position position="78"/>
    </location>
</feature>
<dbReference type="InterPro" id="IPR006097">
    <property type="entry name" value="Glu/Leu/Phe/Val/Trp_DH_dimer"/>
</dbReference>
<dbReference type="InterPro" id="IPR006096">
    <property type="entry name" value="Glu/Leu/Phe/Val/Trp_DH_C"/>
</dbReference>
<dbReference type="InterPro" id="IPR046346">
    <property type="entry name" value="Aminoacid_DH-like_N_sf"/>
</dbReference>
<dbReference type="PANTHER" id="PTHR42722">
    <property type="entry name" value="LEUCINE DEHYDROGENASE"/>
    <property type="match status" value="1"/>
</dbReference>
<dbReference type="AlphaFoldDB" id="A0A518RKG6"/>
<dbReference type="Pfam" id="PF02812">
    <property type="entry name" value="ELFV_dehydrog_N"/>
    <property type="match status" value="1"/>
</dbReference>
<dbReference type="GO" id="GO:0016639">
    <property type="term" value="F:oxidoreductase activity, acting on the CH-NH2 group of donors, NAD or NADP as acceptor"/>
    <property type="evidence" value="ECO:0007669"/>
    <property type="project" value="InterPro"/>
</dbReference>
<gene>
    <name evidence="8" type="ORF">FPZ54_19235</name>
</gene>
<name>A0A518RKG6_9SPHN</name>
<evidence type="ECO:0000256" key="5">
    <source>
        <dbReference type="PIRSR" id="PIRSR000188-2"/>
    </source>
</evidence>
<evidence type="ECO:0000256" key="2">
    <source>
        <dbReference type="ARBA" id="ARBA00023002"/>
    </source>
</evidence>
<accession>A0A518RKG6</accession>
<dbReference type="RefSeq" id="WP_145849405.1">
    <property type="nucleotide sequence ID" value="NZ_CP042239.1"/>
</dbReference>
<dbReference type="KEGG" id="ssua:FPZ54_19235"/>
<feature type="domain" description="Glutamate/phenylalanine/leucine/valine/L-tryptophan dehydrogenase C-terminal" evidence="7">
    <location>
        <begin position="143"/>
        <end position="349"/>
    </location>
</feature>
<evidence type="ECO:0000256" key="3">
    <source>
        <dbReference type="ARBA" id="ARBA00023027"/>
    </source>
</evidence>
<keyword evidence="5" id="KW-0547">Nucleotide-binding</keyword>
<evidence type="ECO:0000313" key="9">
    <source>
        <dbReference type="Proteomes" id="UP000318055"/>
    </source>
</evidence>
<dbReference type="OrthoDB" id="9803297at2"/>